<organism evidence="2 3">
    <name type="scientific">Reticulibacter mediterranei</name>
    <dbReference type="NCBI Taxonomy" id="2778369"/>
    <lineage>
        <taxon>Bacteria</taxon>
        <taxon>Bacillati</taxon>
        <taxon>Chloroflexota</taxon>
        <taxon>Ktedonobacteria</taxon>
        <taxon>Ktedonobacterales</taxon>
        <taxon>Reticulibacteraceae</taxon>
        <taxon>Reticulibacter</taxon>
    </lineage>
</organism>
<feature type="transmembrane region" description="Helical" evidence="1">
    <location>
        <begin position="89"/>
        <end position="115"/>
    </location>
</feature>
<accession>A0A8J3IP30</accession>
<evidence type="ECO:0008006" key="4">
    <source>
        <dbReference type="Google" id="ProtNLM"/>
    </source>
</evidence>
<evidence type="ECO:0000256" key="1">
    <source>
        <dbReference type="SAM" id="Phobius"/>
    </source>
</evidence>
<dbReference type="Proteomes" id="UP000597444">
    <property type="component" value="Unassembled WGS sequence"/>
</dbReference>
<dbReference type="RefSeq" id="WP_220205048.1">
    <property type="nucleotide sequence ID" value="NZ_BNJK01000001.1"/>
</dbReference>
<keyword evidence="3" id="KW-1185">Reference proteome</keyword>
<dbReference type="PANTHER" id="PTHR36109">
    <property type="entry name" value="MEMBRANE PROTEIN-RELATED"/>
    <property type="match status" value="1"/>
</dbReference>
<proteinExistence type="predicted"/>
<protein>
    <recommendedName>
        <fullName evidence="4">General stress protein 17M-like domain-containing protein</fullName>
    </recommendedName>
</protein>
<feature type="transmembrane region" description="Helical" evidence="1">
    <location>
        <begin position="58"/>
        <end position="83"/>
    </location>
</feature>
<dbReference type="EMBL" id="BNJK01000001">
    <property type="protein sequence ID" value="GHO94305.1"/>
    <property type="molecule type" value="Genomic_DNA"/>
</dbReference>
<reference evidence="2" key="1">
    <citation type="submission" date="2020-10" db="EMBL/GenBank/DDBJ databases">
        <title>Taxonomic study of unclassified bacteria belonging to the class Ktedonobacteria.</title>
        <authorList>
            <person name="Yabe S."/>
            <person name="Wang C.M."/>
            <person name="Zheng Y."/>
            <person name="Sakai Y."/>
            <person name="Cavaletti L."/>
            <person name="Monciardini P."/>
            <person name="Donadio S."/>
        </authorList>
    </citation>
    <scope>NUCLEOTIDE SEQUENCE</scope>
    <source>
        <strain evidence="2">ID150040</strain>
    </source>
</reference>
<evidence type="ECO:0000313" key="3">
    <source>
        <dbReference type="Proteomes" id="UP000597444"/>
    </source>
</evidence>
<gene>
    <name evidence="2" type="ORF">KSF_043530</name>
</gene>
<comment type="caution">
    <text evidence="2">The sequence shown here is derived from an EMBL/GenBank/DDBJ whole genome shotgun (WGS) entry which is preliminary data.</text>
</comment>
<dbReference type="PANTHER" id="PTHR36109:SF2">
    <property type="entry name" value="MEMBRANE PROTEIN"/>
    <property type="match status" value="1"/>
</dbReference>
<sequence>MSVTQATVVGVFTNQLLAEHALSDLHEAGFTDEQIGFAVRAKEAIAVNIAPTDSRAHAIGATTGAVGGGVAGGLLSAAAALLIPGIGPAIAGGVLAATLSGAVLGVVVGGLVGALQGMGVSEEEARYYERELETGHIIVTVDAGEHKQEALDILRRNSAYDASTAPDITEEETVHLAAQHKHNVYDNDYNPNIPFGATL</sequence>
<evidence type="ECO:0000313" key="2">
    <source>
        <dbReference type="EMBL" id="GHO94305.1"/>
    </source>
</evidence>
<keyword evidence="1" id="KW-0472">Membrane</keyword>
<dbReference type="AlphaFoldDB" id="A0A8J3IP30"/>
<keyword evidence="1" id="KW-0812">Transmembrane</keyword>
<name>A0A8J3IP30_9CHLR</name>
<keyword evidence="1" id="KW-1133">Transmembrane helix</keyword>
<dbReference type="InterPro" id="IPR052948">
    <property type="entry name" value="Low_temp-induced_all0457"/>
</dbReference>